<evidence type="ECO:0000259" key="1">
    <source>
        <dbReference type="Pfam" id="PF00026"/>
    </source>
</evidence>
<organism evidence="2 3">
    <name type="scientific">Zingiber officinale</name>
    <name type="common">Ginger</name>
    <name type="synonym">Amomum zingiber</name>
    <dbReference type="NCBI Taxonomy" id="94328"/>
    <lineage>
        <taxon>Eukaryota</taxon>
        <taxon>Viridiplantae</taxon>
        <taxon>Streptophyta</taxon>
        <taxon>Embryophyta</taxon>
        <taxon>Tracheophyta</taxon>
        <taxon>Spermatophyta</taxon>
        <taxon>Magnoliopsida</taxon>
        <taxon>Liliopsida</taxon>
        <taxon>Zingiberales</taxon>
        <taxon>Zingiberaceae</taxon>
        <taxon>Zingiber</taxon>
    </lineage>
</organism>
<evidence type="ECO:0000313" key="3">
    <source>
        <dbReference type="Proteomes" id="UP000734854"/>
    </source>
</evidence>
<dbReference type="InterPro" id="IPR033121">
    <property type="entry name" value="PEPTIDASE_A1"/>
</dbReference>
<dbReference type="Proteomes" id="UP000734854">
    <property type="component" value="Unassembled WGS sequence"/>
</dbReference>
<reference evidence="2 3" key="1">
    <citation type="submission" date="2020-08" db="EMBL/GenBank/DDBJ databases">
        <title>Plant Genome Project.</title>
        <authorList>
            <person name="Zhang R.-G."/>
        </authorList>
    </citation>
    <scope>NUCLEOTIDE SEQUENCE [LARGE SCALE GENOMIC DNA]</scope>
    <source>
        <tissue evidence="2">Rhizome</tissue>
    </source>
</reference>
<comment type="caution">
    <text evidence="2">The sequence shown here is derived from an EMBL/GenBank/DDBJ whole genome shotgun (WGS) entry which is preliminary data.</text>
</comment>
<name>A0A8J5HPC1_ZINOF</name>
<keyword evidence="3" id="KW-1185">Reference proteome</keyword>
<gene>
    <name evidence="2" type="ORF">ZIOFF_006998</name>
</gene>
<dbReference type="InterPro" id="IPR021109">
    <property type="entry name" value="Peptidase_aspartic_dom_sf"/>
</dbReference>
<sequence>MVIQLTCYFHPKYKSELLSTYQRNGMLLWIVILFILEFIEATKEPGLTSLVVKFDGILGLRFKEISVGDAVPVWCGKEVEFVLLGFEILMLVFAYYYGVEGVFCILDTLLDFILGEWWYPSGLVINCFYRYSSESALSNEPPVSFIASVGFSVANIRNDF</sequence>
<dbReference type="AlphaFoldDB" id="A0A8J5HPC1"/>
<evidence type="ECO:0000313" key="2">
    <source>
        <dbReference type="EMBL" id="KAG6533133.1"/>
    </source>
</evidence>
<dbReference type="EMBL" id="JACMSC010000002">
    <property type="protein sequence ID" value="KAG6533133.1"/>
    <property type="molecule type" value="Genomic_DNA"/>
</dbReference>
<accession>A0A8J5HPC1</accession>
<dbReference type="SUPFAM" id="SSF50630">
    <property type="entry name" value="Acid proteases"/>
    <property type="match status" value="1"/>
</dbReference>
<dbReference type="Pfam" id="PF00026">
    <property type="entry name" value="Asp"/>
    <property type="match status" value="1"/>
</dbReference>
<protein>
    <recommendedName>
        <fullName evidence="1">Peptidase A1 domain-containing protein</fullName>
    </recommendedName>
</protein>
<feature type="domain" description="Peptidase A1" evidence="1">
    <location>
        <begin position="36"/>
        <end position="74"/>
    </location>
</feature>
<proteinExistence type="predicted"/>